<dbReference type="GO" id="GO:0007166">
    <property type="term" value="P:cell surface receptor signaling pathway"/>
    <property type="evidence" value="ECO:0007669"/>
    <property type="project" value="InterPro"/>
</dbReference>
<evidence type="ECO:0000256" key="12">
    <source>
        <dbReference type="SAM" id="Phobius"/>
    </source>
</evidence>
<name>A0A8W8MVS3_MAGGI</name>
<evidence type="ECO:0000256" key="10">
    <source>
        <dbReference type="ARBA" id="ARBA00023224"/>
    </source>
</evidence>
<dbReference type="GO" id="GO:0008528">
    <property type="term" value="F:G protein-coupled peptide receptor activity"/>
    <property type="evidence" value="ECO:0007669"/>
    <property type="project" value="TreeGrafter"/>
</dbReference>
<dbReference type="PANTHER" id="PTHR45620">
    <property type="entry name" value="PDF RECEPTOR-LIKE PROTEIN-RELATED"/>
    <property type="match status" value="1"/>
</dbReference>
<feature type="transmembrane region" description="Helical" evidence="12">
    <location>
        <begin position="396"/>
        <end position="418"/>
    </location>
</feature>
<evidence type="ECO:0000259" key="13">
    <source>
        <dbReference type="PROSITE" id="PS50227"/>
    </source>
</evidence>
<comment type="similarity">
    <text evidence="2">Belongs to the G-protein coupled receptor 2 family.</text>
</comment>
<evidence type="ECO:0000256" key="1">
    <source>
        <dbReference type="ARBA" id="ARBA00004651"/>
    </source>
</evidence>
<feature type="domain" description="G-protein coupled receptors family 2 profile 1" evidence="13">
    <location>
        <begin position="79"/>
        <end position="161"/>
    </location>
</feature>
<dbReference type="PROSITE" id="PS50261">
    <property type="entry name" value="G_PROTEIN_RECEP_F2_4"/>
    <property type="match status" value="1"/>
</dbReference>
<dbReference type="PROSITE" id="PS00650">
    <property type="entry name" value="G_PROTEIN_RECEP_F2_2"/>
    <property type="match status" value="1"/>
</dbReference>
<dbReference type="InterPro" id="IPR017983">
    <property type="entry name" value="GPCR_2_secretin-like_CS"/>
</dbReference>
<dbReference type="Gene3D" id="4.10.1240.10">
    <property type="entry name" value="GPCR, family 2, extracellular hormone receptor domain"/>
    <property type="match status" value="1"/>
</dbReference>
<feature type="transmembrane region" description="Helical" evidence="12">
    <location>
        <begin position="350"/>
        <end position="375"/>
    </location>
</feature>
<dbReference type="Gene3D" id="1.20.1070.10">
    <property type="entry name" value="Rhodopsin 7-helix transmembrane proteins"/>
    <property type="match status" value="1"/>
</dbReference>
<feature type="region of interest" description="Disordered" evidence="11">
    <location>
        <begin position="482"/>
        <end position="547"/>
    </location>
</feature>
<evidence type="ECO:0000256" key="2">
    <source>
        <dbReference type="ARBA" id="ARBA00005314"/>
    </source>
</evidence>
<keyword evidence="3" id="KW-1003">Cell membrane</keyword>
<dbReference type="Pfam" id="PF02793">
    <property type="entry name" value="HRM"/>
    <property type="match status" value="1"/>
</dbReference>
<dbReference type="SUPFAM" id="SSF111418">
    <property type="entry name" value="Hormone receptor domain"/>
    <property type="match status" value="1"/>
</dbReference>
<dbReference type="Pfam" id="PF00002">
    <property type="entry name" value="7tm_2"/>
    <property type="match status" value="1"/>
</dbReference>
<dbReference type="GO" id="GO:0005886">
    <property type="term" value="C:plasma membrane"/>
    <property type="evidence" value="ECO:0007669"/>
    <property type="project" value="UniProtKB-SubCell"/>
</dbReference>
<keyword evidence="5 12" id="KW-1133">Transmembrane helix</keyword>
<dbReference type="InterPro" id="IPR036445">
    <property type="entry name" value="GPCR_2_extracell_dom_sf"/>
</dbReference>
<dbReference type="GO" id="GO:0007188">
    <property type="term" value="P:adenylate cyclase-modulating G protein-coupled receptor signaling pathway"/>
    <property type="evidence" value="ECO:0007669"/>
    <property type="project" value="TreeGrafter"/>
</dbReference>
<evidence type="ECO:0000313" key="15">
    <source>
        <dbReference type="EnsemblMetazoa" id="G34819.5:cds"/>
    </source>
</evidence>
<protein>
    <recommendedName>
        <fullName evidence="17">Parathyroid hormone/parathyroid hormone-related peptide receptor</fullName>
    </recommendedName>
</protein>
<dbReference type="InterPro" id="IPR017981">
    <property type="entry name" value="GPCR_2-like_7TM"/>
</dbReference>
<feature type="transmembrane region" description="Helical" evidence="12">
    <location>
        <begin position="311"/>
        <end position="330"/>
    </location>
</feature>
<organism evidence="15 16">
    <name type="scientific">Magallana gigas</name>
    <name type="common">Pacific oyster</name>
    <name type="synonym">Crassostrea gigas</name>
    <dbReference type="NCBI Taxonomy" id="29159"/>
    <lineage>
        <taxon>Eukaryota</taxon>
        <taxon>Metazoa</taxon>
        <taxon>Spiralia</taxon>
        <taxon>Lophotrochozoa</taxon>
        <taxon>Mollusca</taxon>
        <taxon>Bivalvia</taxon>
        <taxon>Autobranchia</taxon>
        <taxon>Pteriomorphia</taxon>
        <taxon>Ostreida</taxon>
        <taxon>Ostreoidea</taxon>
        <taxon>Ostreidae</taxon>
        <taxon>Magallana</taxon>
    </lineage>
</organism>
<feature type="transmembrane region" description="Helical" evidence="12">
    <location>
        <begin position="430"/>
        <end position="456"/>
    </location>
</feature>
<evidence type="ECO:0000313" key="16">
    <source>
        <dbReference type="Proteomes" id="UP000005408"/>
    </source>
</evidence>
<dbReference type="PROSITE" id="PS50227">
    <property type="entry name" value="G_PROTEIN_RECEP_F2_3"/>
    <property type="match status" value="1"/>
</dbReference>
<reference evidence="15" key="1">
    <citation type="submission" date="2022-08" db="UniProtKB">
        <authorList>
            <consortium name="EnsemblMetazoa"/>
        </authorList>
    </citation>
    <scope>IDENTIFICATION</scope>
    <source>
        <strain evidence="15">05x7-T-G4-1.051#20</strain>
    </source>
</reference>
<dbReference type="SMART" id="SM00008">
    <property type="entry name" value="HormR"/>
    <property type="match status" value="1"/>
</dbReference>
<keyword evidence="4 12" id="KW-0812">Transmembrane</keyword>
<dbReference type="PRINTS" id="PR00249">
    <property type="entry name" value="GPCRSECRETIN"/>
</dbReference>
<evidence type="ECO:0000256" key="7">
    <source>
        <dbReference type="ARBA" id="ARBA00023136"/>
    </source>
</evidence>
<evidence type="ECO:0000256" key="6">
    <source>
        <dbReference type="ARBA" id="ARBA00023040"/>
    </source>
</evidence>
<keyword evidence="9" id="KW-0325">Glycoprotein</keyword>
<sequence>MPGQCGGMDIVDCDVTNTMILHSHWVPSGKKVNPDAMAVVSEGFERMMRNQSNLEFFRDVESFFDSADQKEALTRKKLECTGLIAAERNTMSRVNVSECLRVWDNIMCWPPTPAGQLAVLPCPSHIKNIDTTRNASRQCMEDGTWLVNPFNNRTWTNFTQCIGATTGDNSRSVPALIEQYADSVRLMYNIGYGLSLGSLVIAVIIMVYFKKLHCARNSIHINLFVSFLLRATMSFIKENLLVQYVGFPGDVYYENGVIKFRGDVSHWGCRLFFTLFNYIVAASYMWIFVEALYLQILISVSVFMERNRTKWFMLLGWLFPLSFILPWVFVRIFEFNEFCWNISTNKLTMFIIYGPFTITVLIQFIIFINIVRVLFSKLHASAGQKTSSFRYRRLAKSILILIPLFGVYNIIFSVNYVMTSFDYIDETSMAYFILWWSELFFNSFQGFILAMLFCFLNGEVQTELKKVWHRRSQNWTGSFRTTRTFLSPNRNSVKHPSPSNENTTRHGDVKLITKQESDSKLLTSDKKESNCESDNETGMGDTDCTEEQHPCLNNNKYDHTNSDDITRRRDDIILLT</sequence>
<keyword evidence="7 12" id="KW-0472">Membrane</keyword>
<accession>A0A8W8MVS3</accession>
<dbReference type="PROSITE" id="PS00649">
    <property type="entry name" value="G_PROTEIN_RECEP_F2_1"/>
    <property type="match status" value="1"/>
</dbReference>
<evidence type="ECO:0000256" key="3">
    <source>
        <dbReference type="ARBA" id="ARBA00022475"/>
    </source>
</evidence>
<comment type="subcellular location">
    <subcellularLocation>
        <location evidence="1">Cell membrane</location>
        <topology evidence="1">Multi-pass membrane protein</topology>
    </subcellularLocation>
</comment>
<keyword evidence="8" id="KW-0675">Receptor</keyword>
<keyword evidence="6" id="KW-0297">G-protein coupled receptor</keyword>
<evidence type="ECO:0000256" key="5">
    <source>
        <dbReference type="ARBA" id="ARBA00022989"/>
    </source>
</evidence>
<evidence type="ECO:0000256" key="9">
    <source>
        <dbReference type="ARBA" id="ARBA00023180"/>
    </source>
</evidence>
<evidence type="ECO:0000256" key="4">
    <source>
        <dbReference type="ARBA" id="ARBA00022692"/>
    </source>
</evidence>
<dbReference type="InterPro" id="IPR001879">
    <property type="entry name" value="GPCR_2_extracellular_dom"/>
</dbReference>
<dbReference type="CDD" id="cd15272">
    <property type="entry name" value="7tmB1_PTH-R_related"/>
    <property type="match status" value="1"/>
</dbReference>
<keyword evidence="16" id="KW-1185">Reference proteome</keyword>
<dbReference type="AlphaFoldDB" id="A0A8W8MVS3"/>
<feature type="transmembrane region" description="Helical" evidence="12">
    <location>
        <begin position="284"/>
        <end position="304"/>
    </location>
</feature>
<dbReference type="GO" id="GO:0017046">
    <property type="term" value="F:peptide hormone binding"/>
    <property type="evidence" value="ECO:0007669"/>
    <property type="project" value="TreeGrafter"/>
</dbReference>
<evidence type="ECO:0000256" key="8">
    <source>
        <dbReference type="ARBA" id="ARBA00023170"/>
    </source>
</evidence>
<dbReference type="InterPro" id="IPR050332">
    <property type="entry name" value="GPCR_2"/>
</dbReference>
<dbReference type="PANTHER" id="PTHR45620:SF1">
    <property type="entry name" value="G-PROTEIN COUPLED RECEPTORS FAMILY 2 PROFILE 2 DOMAIN-CONTAINING PROTEIN"/>
    <property type="match status" value="1"/>
</dbReference>
<dbReference type="InterPro" id="IPR000832">
    <property type="entry name" value="GPCR_2_secretin-like"/>
</dbReference>
<keyword evidence="10" id="KW-0807">Transducer</keyword>
<dbReference type="SUPFAM" id="SSF81321">
    <property type="entry name" value="Family A G protein-coupled receptor-like"/>
    <property type="match status" value="1"/>
</dbReference>
<evidence type="ECO:0000259" key="14">
    <source>
        <dbReference type="PROSITE" id="PS50261"/>
    </source>
</evidence>
<dbReference type="Proteomes" id="UP000005408">
    <property type="component" value="Unassembled WGS sequence"/>
</dbReference>
<dbReference type="EnsemblMetazoa" id="G34819.5">
    <property type="protein sequence ID" value="G34819.5:cds"/>
    <property type="gene ID" value="G34819"/>
</dbReference>
<feature type="compositionally biased region" description="Polar residues" evidence="11">
    <location>
        <begin position="482"/>
        <end position="491"/>
    </location>
</feature>
<feature type="domain" description="G-protein coupled receptors family 2 profile 2" evidence="14">
    <location>
        <begin position="184"/>
        <end position="457"/>
    </location>
</feature>
<feature type="transmembrane region" description="Helical" evidence="12">
    <location>
        <begin position="186"/>
        <end position="207"/>
    </location>
</feature>
<evidence type="ECO:0008006" key="17">
    <source>
        <dbReference type="Google" id="ProtNLM"/>
    </source>
</evidence>
<feature type="compositionally biased region" description="Basic and acidic residues" evidence="11">
    <location>
        <begin position="503"/>
        <end position="530"/>
    </location>
</feature>
<proteinExistence type="inferred from homology"/>
<evidence type="ECO:0000256" key="11">
    <source>
        <dbReference type="SAM" id="MobiDB-lite"/>
    </source>
</evidence>